<comment type="pathway">
    <text evidence="3 13">Sulfur metabolism; glutathione biosynthesis; glutathione from L-cysteine and L-glutamate: step 1/2.</text>
</comment>
<dbReference type="InterPro" id="IPR014746">
    <property type="entry name" value="Gln_synth/guanido_kin_cat_dom"/>
</dbReference>
<keyword evidence="4 13" id="KW-0436">Ligase</keyword>
<name>D9SVS3_CLOC7</name>
<keyword evidence="9" id="KW-0460">Magnesium</keyword>
<comment type="pathway">
    <text evidence="13">Sulfur metabolism; glutathione biosynthesis; glutathione from L-cysteine and L-glutamate: step 2/2.</text>
</comment>
<dbReference type="STRING" id="573061.Clocel_3456"/>
<dbReference type="EC" id="6.3.2.2" evidence="13"/>
<keyword evidence="8 13" id="KW-0067">ATP-binding</keyword>
<evidence type="ECO:0000256" key="6">
    <source>
        <dbReference type="ARBA" id="ARBA00022723"/>
    </source>
</evidence>
<sequence>MQGFQENLLKVIEEKNLHEYLFLGNFGLEKENLRVDKKGRLALTAHPKAFGKKVENSYIKADFSESQVEVITPAFDSIDESYNFLENLQDIVSLNLEEEYLWPQSNPPYLPEAEEIIIAKMENRHEEEYREELSKKYGKKRQLISGIHYNFSFKDSFIEELYDSIGTGEGYKEFRNNFYLRITRNFLRYRWLIIYLTGASPIFHETYIEGFMRDAFKINNDSYSINNMVSLRNSIYGYKNKEDCYVSFNSVEKYVEDLKGLVNNGKLISHKEFYNPIRLKTSVTDDLLQQLLDGGINYLEVRILDLNPMYKNGVSKESLYFMHLFILLMLFIEDKPLTEEEQRIANTNHDLVAISGMADELFIFEDDGSKILLKDKALEILTRLEELASVLDFEDKYKNIIKSEKRKILNNIDTVSEEIVKSTKNSSFIEFHMNKAKQYLEESKKKEFNFIGFEDLELSTQILLKDAVTSGINIEVLDKSENFISLSKNGKKEYIKQATKTSKDSYSTVLIMENKLVTKKVLSDNNIRVPKGRDYDEVKSAVADFKYFKDKKIVIKPKSTNFGIGITIFKESFSKEDYEKALEMAFRHDNTVLIEEFFSGKEYRFLVIDNEVVGILHRVPANVIGDGIKNITELIEEKNLDPLRGHGYKTPLEKIKLGESEELFLKNQGKSSTYIPKKDERVFLRENSNISTGGDSIDFTDDIHGSYKEIAIKSASAVNARICGVDMMIDNISEIADNVNYGIIELNFNPAIHIHCYPYKGKNRKAGQAILKLLF</sequence>
<dbReference type="AlphaFoldDB" id="D9SVS3"/>
<keyword evidence="10" id="KW-0464">Manganese</keyword>
<dbReference type="PANTHER" id="PTHR38761">
    <property type="entry name" value="GLUTAMATE--CYSTEINE LIGASE"/>
    <property type="match status" value="1"/>
</dbReference>
<evidence type="ECO:0000256" key="1">
    <source>
        <dbReference type="ARBA" id="ARBA00001936"/>
    </source>
</evidence>
<dbReference type="KEGG" id="ccb:Clocel_3456"/>
<dbReference type="GO" id="GO:0008716">
    <property type="term" value="F:D-alanine-D-alanine ligase activity"/>
    <property type="evidence" value="ECO:0007669"/>
    <property type="project" value="InterPro"/>
</dbReference>
<keyword evidence="6" id="KW-0479">Metal-binding</keyword>
<evidence type="ECO:0000313" key="16">
    <source>
        <dbReference type="Proteomes" id="UP000002730"/>
    </source>
</evidence>
<dbReference type="Gene3D" id="3.30.590.20">
    <property type="match status" value="1"/>
</dbReference>
<evidence type="ECO:0000256" key="3">
    <source>
        <dbReference type="ARBA" id="ARBA00005006"/>
    </source>
</evidence>
<evidence type="ECO:0000259" key="14">
    <source>
        <dbReference type="PROSITE" id="PS50975"/>
    </source>
</evidence>
<dbReference type="Pfam" id="PF18419">
    <property type="entry name" value="ATP-grasp_6"/>
    <property type="match status" value="1"/>
</dbReference>
<dbReference type="Pfam" id="PF04262">
    <property type="entry name" value="Glu_cys_ligase"/>
    <property type="match status" value="1"/>
</dbReference>
<evidence type="ECO:0000256" key="11">
    <source>
        <dbReference type="ARBA" id="ARBA00023268"/>
    </source>
</evidence>
<dbReference type="HAMAP" id="MF_00782">
    <property type="entry name" value="Glut_biosynth"/>
    <property type="match status" value="1"/>
</dbReference>
<comment type="catalytic activity">
    <reaction evidence="12 13">
        <text>L-cysteine + L-glutamate + ATP = gamma-L-glutamyl-L-cysteine + ADP + phosphate + H(+)</text>
        <dbReference type="Rhea" id="RHEA:13285"/>
        <dbReference type="ChEBI" id="CHEBI:15378"/>
        <dbReference type="ChEBI" id="CHEBI:29985"/>
        <dbReference type="ChEBI" id="CHEBI:30616"/>
        <dbReference type="ChEBI" id="CHEBI:35235"/>
        <dbReference type="ChEBI" id="CHEBI:43474"/>
        <dbReference type="ChEBI" id="CHEBI:58173"/>
        <dbReference type="ChEBI" id="CHEBI:456216"/>
        <dbReference type="EC" id="6.3.2.2"/>
    </reaction>
</comment>
<dbReference type="UniPathway" id="UPA00142">
    <property type="reaction ID" value="UER00209"/>
</dbReference>
<comment type="function">
    <text evidence="13">Synthesizes glutathione from L-glutamate and L-cysteine via gamma-L-glutamyl-L-cysteine.</text>
</comment>
<evidence type="ECO:0000256" key="8">
    <source>
        <dbReference type="ARBA" id="ARBA00022840"/>
    </source>
</evidence>
<dbReference type="eggNOG" id="COG2918">
    <property type="taxonomic scope" value="Bacteria"/>
</dbReference>
<evidence type="ECO:0000256" key="9">
    <source>
        <dbReference type="ARBA" id="ARBA00022842"/>
    </source>
</evidence>
<evidence type="ECO:0000256" key="5">
    <source>
        <dbReference type="ARBA" id="ARBA00022684"/>
    </source>
</evidence>
<dbReference type="Pfam" id="PF07478">
    <property type="entry name" value="Dala_Dala_lig_C"/>
    <property type="match status" value="1"/>
</dbReference>
<reference evidence="15 16" key="1">
    <citation type="submission" date="2010-08" db="EMBL/GenBank/DDBJ databases">
        <title>Complete sequence of Clostridium cellulovorans 743B.</title>
        <authorList>
            <consortium name="US DOE Joint Genome Institute"/>
            <person name="Lucas S."/>
            <person name="Copeland A."/>
            <person name="Lapidus A."/>
            <person name="Cheng J.-F."/>
            <person name="Bruce D."/>
            <person name="Goodwin L."/>
            <person name="Pitluck S."/>
            <person name="Chertkov O."/>
            <person name="Detter J.C."/>
            <person name="Han C."/>
            <person name="Tapia R."/>
            <person name="Land M."/>
            <person name="Hauser L."/>
            <person name="Chang Y.-J."/>
            <person name="Jeffries C."/>
            <person name="Kyrpides N."/>
            <person name="Ivanova N."/>
            <person name="Mikhailova N."/>
            <person name="Hemme C.L."/>
            <person name="Woyke T."/>
        </authorList>
    </citation>
    <scope>NUCLEOTIDE SEQUENCE [LARGE SCALE GENOMIC DNA]</scope>
    <source>
        <strain evidence="16">ATCC 35296 / DSM 3052 / OCM 3 / 743B</strain>
    </source>
</reference>
<feature type="region of interest" description="Glutamate--cysteine ligase" evidence="13">
    <location>
        <begin position="1"/>
        <end position="353"/>
    </location>
</feature>
<dbReference type="InterPro" id="IPR040657">
    <property type="entry name" value="GshAB_ATP-grasp"/>
</dbReference>
<comment type="cofactor">
    <cofactor evidence="2">
        <name>Mg(2+)</name>
        <dbReference type="ChEBI" id="CHEBI:18420"/>
    </cofactor>
</comment>
<dbReference type="Proteomes" id="UP000002730">
    <property type="component" value="Chromosome"/>
</dbReference>
<keyword evidence="11 13" id="KW-0511">Multifunctional enzyme</keyword>
<dbReference type="SUPFAM" id="SSF55931">
    <property type="entry name" value="Glutamine synthetase/guanido kinase"/>
    <property type="match status" value="1"/>
</dbReference>
<dbReference type="SMART" id="SM01209">
    <property type="entry name" value="GARS_A"/>
    <property type="match status" value="1"/>
</dbReference>
<gene>
    <name evidence="13" type="primary">gshAB</name>
    <name evidence="13" type="synonym">gshF</name>
    <name evidence="15" type="ordered locus">Clocel_3456</name>
</gene>
<dbReference type="NCBIfam" id="TIGR01435">
    <property type="entry name" value="glu_cys_lig_rel"/>
    <property type="match status" value="1"/>
</dbReference>
<dbReference type="PANTHER" id="PTHR38761:SF1">
    <property type="entry name" value="GLUTAMATE--CYSTEINE LIGASE"/>
    <property type="match status" value="1"/>
</dbReference>
<dbReference type="GO" id="GO:0005829">
    <property type="term" value="C:cytosol"/>
    <property type="evidence" value="ECO:0007669"/>
    <property type="project" value="TreeGrafter"/>
</dbReference>
<keyword evidence="5 13" id="KW-0317">Glutathione biosynthesis</keyword>
<dbReference type="SUPFAM" id="SSF56059">
    <property type="entry name" value="Glutathione synthetase ATP-binding domain-like"/>
    <property type="match status" value="1"/>
</dbReference>
<evidence type="ECO:0000256" key="4">
    <source>
        <dbReference type="ARBA" id="ARBA00022598"/>
    </source>
</evidence>
<dbReference type="Gene3D" id="3.30.1490.20">
    <property type="entry name" value="ATP-grasp fold, A domain"/>
    <property type="match status" value="1"/>
</dbReference>
<feature type="domain" description="ATP-grasp" evidence="14">
    <location>
        <begin position="519"/>
        <end position="775"/>
    </location>
</feature>
<keyword evidence="7 13" id="KW-0547">Nucleotide-binding</keyword>
<dbReference type="InterPro" id="IPR013815">
    <property type="entry name" value="ATP_grasp_subdomain_1"/>
</dbReference>
<dbReference type="InterPro" id="IPR006334">
    <property type="entry name" value="Glut_cys_ligase"/>
</dbReference>
<comment type="subunit">
    <text evidence="13">Monomer.</text>
</comment>
<dbReference type="GO" id="GO:0046872">
    <property type="term" value="F:metal ion binding"/>
    <property type="evidence" value="ECO:0007669"/>
    <property type="project" value="UniProtKB-KW"/>
</dbReference>
<dbReference type="InterPro" id="IPR011761">
    <property type="entry name" value="ATP-grasp"/>
</dbReference>
<evidence type="ECO:0000256" key="10">
    <source>
        <dbReference type="ARBA" id="ARBA00023211"/>
    </source>
</evidence>
<dbReference type="HOGENOM" id="CLU_020728_1_0_9"/>
<dbReference type="OrthoDB" id="9803907at2"/>
<dbReference type="InterPro" id="IPR011095">
    <property type="entry name" value="Dala_Dala_lig_C"/>
</dbReference>
<dbReference type="RefSeq" id="WP_010073533.1">
    <property type="nucleotide sequence ID" value="NC_014393.1"/>
</dbReference>
<dbReference type="Gene3D" id="3.30.470.20">
    <property type="entry name" value="ATP-grasp fold, B domain"/>
    <property type="match status" value="2"/>
</dbReference>
<evidence type="ECO:0000313" key="15">
    <source>
        <dbReference type="EMBL" id="ADL53134.1"/>
    </source>
</evidence>
<comment type="similarity">
    <text evidence="13">In the N-terminal section; belongs to the glutamate--cysteine ligase type 1 family. Type 2 subfamily.</text>
</comment>
<proteinExistence type="inferred from homology"/>
<dbReference type="InterPro" id="IPR007370">
    <property type="entry name" value="Glu_cys_ligase"/>
</dbReference>
<comment type="cofactor">
    <cofactor evidence="1">
        <name>Mn(2+)</name>
        <dbReference type="ChEBI" id="CHEBI:29035"/>
    </cofactor>
</comment>
<dbReference type="PROSITE" id="PS50975">
    <property type="entry name" value="ATP_GRASP"/>
    <property type="match status" value="1"/>
</dbReference>
<dbReference type="GO" id="GO:0004357">
    <property type="term" value="F:glutamate-cysteine ligase activity"/>
    <property type="evidence" value="ECO:0007669"/>
    <property type="project" value="UniProtKB-UniRule"/>
</dbReference>
<evidence type="ECO:0000256" key="2">
    <source>
        <dbReference type="ARBA" id="ARBA00001946"/>
    </source>
</evidence>
<accession>D9SVS3</accession>
<organism evidence="15 16">
    <name type="scientific">Clostridium cellulovorans (strain ATCC 35296 / DSM 3052 / OCM 3 / 743B)</name>
    <dbReference type="NCBI Taxonomy" id="573061"/>
    <lineage>
        <taxon>Bacteria</taxon>
        <taxon>Bacillati</taxon>
        <taxon>Bacillota</taxon>
        <taxon>Clostridia</taxon>
        <taxon>Eubacteriales</taxon>
        <taxon>Clostridiaceae</taxon>
        <taxon>Clostridium</taxon>
    </lineage>
</organism>
<protein>
    <recommendedName>
        <fullName evidence="13">Glutathione biosynthesis bifunctional protein GshAB</fullName>
    </recommendedName>
    <alternativeName>
        <fullName evidence="13">Gamma-GCS-GS</fullName>
        <shortName evidence="13">GCS-GS</shortName>
    </alternativeName>
    <domain>
        <recommendedName>
            <fullName evidence="13">Glutamate--cysteine ligase</fullName>
            <ecNumber evidence="13">6.3.2.2</ecNumber>
        </recommendedName>
        <alternativeName>
            <fullName evidence="13">Gamma-ECS</fullName>
            <shortName evidence="13">GCS</shortName>
        </alternativeName>
        <alternativeName>
            <fullName evidence="13">Gamma-glutamylcysteine synthetase</fullName>
        </alternativeName>
    </domain>
    <domain>
        <recommendedName>
            <fullName evidence="13">Glutathione synthetase</fullName>
            <ecNumber evidence="13">6.3.2.3</ecNumber>
        </recommendedName>
        <alternativeName>
            <fullName evidence="13">GSH synthetase</fullName>
            <shortName evidence="13">GS</shortName>
            <shortName evidence="13">GSH-S</shortName>
            <shortName evidence="13">GSHase</shortName>
        </alternativeName>
        <alternativeName>
            <fullName evidence="13">Glutathione synthase</fullName>
        </alternativeName>
    </domain>
</protein>
<dbReference type="GO" id="GO:0005524">
    <property type="term" value="F:ATP binding"/>
    <property type="evidence" value="ECO:0007669"/>
    <property type="project" value="UniProtKB-UniRule"/>
</dbReference>
<dbReference type="InterPro" id="IPR006335">
    <property type="entry name" value="Glut_biosynth"/>
</dbReference>
<dbReference type="EMBL" id="CP002160">
    <property type="protein sequence ID" value="ADL53134.1"/>
    <property type="molecule type" value="Genomic_DNA"/>
</dbReference>
<keyword evidence="16" id="KW-1185">Reference proteome</keyword>
<evidence type="ECO:0000256" key="12">
    <source>
        <dbReference type="ARBA" id="ARBA00048819"/>
    </source>
</evidence>
<dbReference type="GO" id="GO:0004363">
    <property type="term" value="F:glutathione synthase activity"/>
    <property type="evidence" value="ECO:0007669"/>
    <property type="project" value="UniProtKB-UniRule"/>
</dbReference>
<dbReference type="EC" id="6.3.2.3" evidence="13"/>
<dbReference type="NCBIfam" id="NF002688">
    <property type="entry name" value="PRK02471.1"/>
    <property type="match status" value="1"/>
</dbReference>
<evidence type="ECO:0000256" key="7">
    <source>
        <dbReference type="ARBA" id="ARBA00022741"/>
    </source>
</evidence>
<dbReference type="eggNOG" id="COG0189">
    <property type="taxonomic scope" value="Bacteria"/>
</dbReference>
<evidence type="ECO:0000256" key="13">
    <source>
        <dbReference type="HAMAP-Rule" id="MF_00782"/>
    </source>
</evidence>
<comment type="catalytic activity">
    <reaction evidence="13">
        <text>gamma-L-glutamyl-L-cysteine + glycine + ATP = glutathione + ADP + phosphate + H(+)</text>
        <dbReference type="Rhea" id="RHEA:13557"/>
        <dbReference type="ChEBI" id="CHEBI:15378"/>
        <dbReference type="ChEBI" id="CHEBI:30616"/>
        <dbReference type="ChEBI" id="CHEBI:43474"/>
        <dbReference type="ChEBI" id="CHEBI:57305"/>
        <dbReference type="ChEBI" id="CHEBI:57925"/>
        <dbReference type="ChEBI" id="CHEBI:58173"/>
        <dbReference type="ChEBI" id="CHEBI:456216"/>
        <dbReference type="EC" id="6.3.2.3"/>
    </reaction>
</comment>